<gene>
    <name evidence="1" type="ORF">Krac_3879</name>
</gene>
<organism evidence="1 2">
    <name type="scientific">Ktedonobacter racemifer DSM 44963</name>
    <dbReference type="NCBI Taxonomy" id="485913"/>
    <lineage>
        <taxon>Bacteria</taxon>
        <taxon>Bacillati</taxon>
        <taxon>Chloroflexota</taxon>
        <taxon>Ktedonobacteria</taxon>
        <taxon>Ktedonobacterales</taxon>
        <taxon>Ktedonobacteraceae</taxon>
        <taxon>Ktedonobacter</taxon>
    </lineage>
</organism>
<accession>D6U3I6</accession>
<reference evidence="1 2" key="1">
    <citation type="journal article" date="2011" name="Stand. Genomic Sci.">
        <title>Non-contiguous finished genome sequence and contextual data of the filamentous soil bacterium Ktedonobacter racemifer type strain (SOSP1-21).</title>
        <authorList>
            <person name="Chang Y.J."/>
            <person name="Land M."/>
            <person name="Hauser L."/>
            <person name="Chertkov O."/>
            <person name="Del Rio T.G."/>
            <person name="Nolan M."/>
            <person name="Copeland A."/>
            <person name="Tice H."/>
            <person name="Cheng J.F."/>
            <person name="Lucas S."/>
            <person name="Han C."/>
            <person name="Goodwin L."/>
            <person name="Pitluck S."/>
            <person name="Ivanova N."/>
            <person name="Ovchinikova G."/>
            <person name="Pati A."/>
            <person name="Chen A."/>
            <person name="Palaniappan K."/>
            <person name="Mavromatis K."/>
            <person name="Liolios K."/>
            <person name="Brettin T."/>
            <person name="Fiebig A."/>
            <person name="Rohde M."/>
            <person name="Abt B."/>
            <person name="Goker M."/>
            <person name="Detter J.C."/>
            <person name="Woyke T."/>
            <person name="Bristow J."/>
            <person name="Eisen J.A."/>
            <person name="Markowitz V."/>
            <person name="Hugenholtz P."/>
            <person name="Kyrpides N.C."/>
            <person name="Klenk H.P."/>
            <person name="Lapidus A."/>
        </authorList>
    </citation>
    <scope>NUCLEOTIDE SEQUENCE [LARGE SCALE GENOMIC DNA]</scope>
    <source>
        <strain evidence="2">DSM 44963</strain>
    </source>
</reference>
<proteinExistence type="predicted"/>
<keyword evidence="2" id="KW-1185">Reference proteome</keyword>
<evidence type="ECO:0000313" key="2">
    <source>
        <dbReference type="Proteomes" id="UP000004508"/>
    </source>
</evidence>
<dbReference type="Proteomes" id="UP000004508">
    <property type="component" value="Unassembled WGS sequence"/>
</dbReference>
<dbReference type="InParanoid" id="D6U3I6"/>
<evidence type="ECO:0000313" key="1">
    <source>
        <dbReference type="EMBL" id="EFH82976.1"/>
    </source>
</evidence>
<dbReference type="AlphaFoldDB" id="D6U3I6"/>
<comment type="caution">
    <text evidence="1">The sequence shown here is derived from an EMBL/GenBank/DDBJ whole genome shotgun (WGS) entry which is preliminary data.</text>
</comment>
<protein>
    <submittedName>
        <fullName evidence="1">Uncharacterized protein</fullName>
    </submittedName>
</protein>
<dbReference type="EMBL" id="ADVG01000004">
    <property type="protein sequence ID" value="EFH82976.1"/>
    <property type="molecule type" value="Genomic_DNA"/>
</dbReference>
<name>D6U3I6_KTERA</name>
<sequence>MSHILFFPKRFRNYALGEMTVADQTFPLRDTFVKKGENTYYHIGEAYFQAQWVPVDEETVSREEKPLQ</sequence>